<sequence>MQGVSFTLSIQEIVGEKRPWTCIYISSLDKVSIPCGKGGIGE</sequence>
<proteinExistence type="predicted"/>
<accession>L1NFZ8</accession>
<dbReference type="AlphaFoldDB" id="L1NFZ8"/>
<protein>
    <submittedName>
        <fullName evidence="1">Uncharacterized protein</fullName>
    </submittedName>
</protein>
<dbReference type="EMBL" id="AMEQ01000018">
    <property type="protein sequence ID" value="EKY02251.1"/>
    <property type="molecule type" value="Genomic_DNA"/>
</dbReference>
<gene>
    <name evidence="1" type="ORF">HMPREF9134_00640</name>
</gene>
<name>L1NFZ8_9PORP</name>
<dbReference type="HOGENOM" id="CLU_3255588_0_0_10"/>
<reference evidence="1 2" key="1">
    <citation type="submission" date="2012-05" db="EMBL/GenBank/DDBJ databases">
        <authorList>
            <person name="Weinstock G."/>
            <person name="Sodergren E."/>
            <person name="Lobos E.A."/>
            <person name="Fulton L."/>
            <person name="Fulton R."/>
            <person name="Courtney L."/>
            <person name="Fronick C."/>
            <person name="O'Laughlin M."/>
            <person name="Godfrey J."/>
            <person name="Wilson R.M."/>
            <person name="Miner T."/>
            <person name="Farmer C."/>
            <person name="Delehaunty K."/>
            <person name="Cordes M."/>
            <person name="Minx P."/>
            <person name="Tomlinson C."/>
            <person name="Chen J."/>
            <person name="Wollam A."/>
            <person name="Pepin K.H."/>
            <person name="Bhonagiri V."/>
            <person name="Zhang X."/>
            <person name="Suruliraj S."/>
            <person name="Warren W."/>
            <person name="Mitreva M."/>
            <person name="Mardis E.R."/>
            <person name="Wilson R.K."/>
        </authorList>
    </citation>
    <scope>NUCLEOTIDE SEQUENCE [LARGE SCALE GENOMIC DNA]</scope>
    <source>
        <strain evidence="1 2">F0037</strain>
    </source>
</reference>
<comment type="caution">
    <text evidence="1">The sequence shown here is derived from an EMBL/GenBank/DDBJ whole genome shotgun (WGS) entry which is preliminary data.</text>
</comment>
<evidence type="ECO:0000313" key="2">
    <source>
        <dbReference type="Proteomes" id="UP000010408"/>
    </source>
</evidence>
<dbReference type="Proteomes" id="UP000010408">
    <property type="component" value="Unassembled WGS sequence"/>
</dbReference>
<organism evidence="1 2">
    <name type="scientific">Porphyromonas catoniae F0037</name>
    <dbReference type="NCBI Taxonomy" id="1127696"/>
    <lineage>
        <taxon>Bacteria</taxon>
        <taxon>Pseudomonadati</taxon>
        <taxon>Bacteroidota</taxon>
        <taxon>Bacteroidia</taxon>
        <taxon>Bacteroidales</taxon>
        <taxon>Porphyromonadaceae</taxon>
        <taxon>Porphyromonas</taxon>
    </lineage>
</organism>
<evidence type="ECO:0000313" key="1">
    <source>
        <dbReference type="EMBL" id="EKY02251.1"/>
    </source>
</evidence>